<evidence type="ECO:0000313" key="1">
    <source>
        <dbReference type="EMBL" id="PIO96842.1"/>
    </source>
</evidence>
<dbReference type="RefSeq" id="WP_100082972.1">
    <property type="nucleotide sequence ID" value="NZ_NQVN01000025.1"/>
</dbReference>
<sequence>MTDDPIRAALEAMRNKLLADLAAVAVPDFERDVQKAGIVFAETMLSKVSALEIMNGLKPLRKKLRKTIAETLEQHDPAGVISREHRRVMMDAAEKLFVEEIQRAAAEATDPTGPAN</sequence>
<accession>A0A2G9WRA4</accession>
<name>A0A2G9WRA4_9HYPH</name>
<keyword evidence="2" id="KW-1185">Reference proteome</keyword>
<dbReference type="EMBL" id="NQVN01000025">
    <property type="protein sequence ID" value="PIO96842.1"/>
    <property type="molecule type" value="Genomic_DNA"/>
</dbReference>
<protein>
    <submittedName>
        <fullName evidence="1">Uncharacterized protein</fullName>
    </submittedName>
</protein>
<reference evidence="1 2" key="1">
    <citation type="submission" date="2017-08" db="EMBL/GenBank/DDBJ databases">
        <title>Pleomorphomonas carboxidotrophicus sp. nov., a new mesophilic hydrogenogenic carboxidotroph.</title>
        <authorList>
            <person name="Esquivel-Elizondo S."/>
            <person name="Krajmalnik-Brown R."/>
            <person name="Maldonado J."/>
        </authorList>
    </citation>
    <scope>NUCLEOTIDE SEQUENCE [LARGE SCALE GENOMIC DNA]</scope>
    <source>
        <strain evidence="1 2">SVCO-16</strain>
    </source>
</reference>
<evidence type="ECO:0000313" key="2">
    <source>
        <dbReference type="Proteomes" id="UP000231070"/>
    </source>
</evidence>
<organism evidence="1 2">
    <name type="scientific">Pleomorphomonas carboxyditropha</name>
    <dbReference type="NCBI Taxonomy" id="2023338"/>
    <lineage>
        <taxon>Bacteria</taxon>
        <taxon>Pseudomonadati</taxon>
        <taxon>Pseudomonadota</taxon>
        <taxon>Alphaproteobacteria</taxon>
        <taxon>Hyphomicrobiales</taxon>
        <taxon>Pleomorphomonadaceae</taxon>
        <taxon>Pleomorphomonas</taxon>
    </lineage>
</organism>
<dbReference type="Proteomes" id="UP000231070">
    <property type="component" value="Unassembled WGS sequence"/>
</dbReference>
<dbReference type="AlphaFoldDB" id="A0A2G9WRA4"/>
<comment type="caution">
    <text evidence="1">The sequence shown here is derived from an EMBL/GenBank/DDBJ whole genome shotgun (WGS) entry which is preliminary data.</text>
</comment>
<gene>
    <name evidence="1" type="ORF">CJ014_23615</name>
</gene>
<proteinExistence type="predicted"/>